<evidence type="ECO:0000259" key="2">
    <source>
        <dbReference type="Pfam" id="PF20172"/>
    </source>
</evidence>
<dbReference type="Pfam" id="PF20172">
    <property type="entry name" value="DUF6538"/>
    <property type="match status" value="1"/>
</dbReference>
<keyword evidence="1" id="KW-0812">Transmembrane</keyword>
<sequence length="150" mass="17458">MSTNEDKYLVLRGKNKDIYFIQKRVSKDISKIIGKEFIKKSLGTSNIHIARQKRDQILKELEEISSKVTLDKENIIENEDSMDIISVTTNKNSEIDHERDKMEDEISTKKQKFNIFSLKLPNNKKELIMNIDKFIPIGIVILTLFIAFVV</sequence>
<dbReference type="EMBL" id="AY619685">
    <property type="protein sequence ID" value="AAT38612.1"/>
    <property type="molecule type" value="Genomic_DNA"/>
</dbReference>
<name>Q6IVN6_9GAMM</name>
<feature type="domain" description="DUF6538" evidence="2">
    <location>
        <begin position="9"/>
        <end position="63"/>
    </location>
</feature>
<dbReference type="InterPro" id="IPR046668">
    <property type="entry name" value="DUF6538"/>
</dbReference>
<dbReference type="AlphaFoldDB" id="Q6IVN6"/>
<evidence type="ECO:0000313" key="3">
    <source>
        <dbReference type="EMBL" id="AAT38612.1"/>
    </source>
</evidence>
<accession>Q6IVN6</accession>
<feature type="transmembrane region" description="Helical" evidence="1">
    <location>
        <begin position="127"/>
        <end position="149"/>
    </location>
</feature>
<protein>
    <recommendedName>
        <fullName evidence="2">DUF6538 domain-containing protein</fullName>
    </recommendedName>
</protein>
<proteinExistence type="predicted"/>
<organism evidence="3">
    <name type="scientific">uncultured gamma proteobacterium eBACHOT4E07</name>
    <dbReference type="NCBI Taxonomy" id="279908"/>
    <lineage>
        <taxon>Bacteria</taxon>
        <taxon>Pseudomonadati</taxon>
        <taxon>Pseudomonadota</taxon>
        <taxon>Gammaproteobacteria</taxon>
        <taxon>SAR86 cluster</taxon>
        <taxon>environmental samples</taxon>
    </lineage>
</organism>
<reference evidence="3" key="1">
    <citation type="journal article" date="2004" name="Environ. Microbiol.">
        <title>Different SAR86 subgroups harbour divergent proteorhodopsins.</title>
        <authorList>
            <person name="Sabehi G."/>
            <person name="Beja O."/>
            <person name="Suzuki M.T."/>
            <person name="Preston C.M."/>
            <person name="DeLong E.F."/>
        </authorList>
    </citation>
    <scope>NUCLEOTIDE SEQUENCE</scope>
</reference>
<gene>
    <name evidence="3" type="ORF">eBACHOT4E07.51</name>
</gene>
<keyword evidence="1" id="KW-1133">Transmembrane helix</keyword>
<evidence type="ECO:0000256" key="1">
    <source>
        <dbReference type="SAM" id="Phobius"/>
    </source>
</evidence>
<keyword evidence="1" id="KW-0472">Membrane</keyword>